<name>A0ACC2PPM9_9HYME</name>
<evidence type="ECO:0000313" key="2">
    <source>
        <dbReference type="Proteomes" id="UP001239111"/>
    </source>
</evidence>
<comment type="caution">
    <text evidence="1">The sequence shown here is derived from an EMBL/GenBank/DDBJ whole genome shotgun (WGS) entry which is preliminary data.</text>
</comment>
<reference evidence="1" key="1">
    <citation type="submission" date="2023-04" db="EMBL/GenBank/DDBJ databases">
        <title>A chromosome-level genome assembly of the parasitoid wasp Eretmocerus hayati.</title>
        <authorList>
            <person name="Zhong Y."/>
            <person name="Liu S."/>
            <person name="Liu Y."/>
        </authorList>
    </citation>
    <scope>NUCLEOTIDE SEQUENCE</scope>
    <source>
        <strain evidence="1">ZJU_SS_LIU_2023</strain>
    </source>
</reference>
<gene>
    <name evidence="1" type="ORF">QAD02_020766</name>
</gene>
<organism evidence="1 2">
    <name type="scientific">Eretmocerus hayati</name>
    <dbReference type="NCBI Taxonomy" id="131215"/>
    <lineage>
        <taxon>Eukaryota</taxon>
        <taxon>Metazoa</taxon>
        <taxon>Ecdysozoa</taxon>
        <taxon>Arthropoda</taxon>
        <taxon>Hexapoda</taxon>
        <taxon>Insecta</taxon>
        <taxon>Pterygota</taxon>
        <taxon>Neoptera</taxon>
        <taxon>Endopterygota</taxon>
        <taxon>Hymenoptera</taxon>
        <taxon>Apocrita</taxon>
        <taxon>Proctotrupomorpha</taxon>
        <taxon>Chalcidoidea</taxon>
        <taxon>Aphelinidae</taxon>
        <taxon>Aphelininae</taxon>
        <taxon>Eretmocerus</taxon>
    </lineage>
</organism>
<proteinExistence type="predicted"/>
<accession>A0ACC2PPM9</accession>
<dbReference type="Proteomes" id="UP001239111">
    <property type="component" value="Chromosome 1"/>
</dbReference>
<protein>
    <submittedName>
        <fullName evidence="1">Uncharacterized protein</fullName>
    </submittedName>
</protein>
<sequence>MADIVSWCSYQLAPNMEPRKTASSASRMLLGNHDPACSRKTHLHESESHEEERRRLSGAYIGDTDCPWTYLNFTTQESTEMMQLGLPATIHGHTDDLVPNPGESHGADEHRRYNENTCTSAKTKNPYTPVSRVQSNESGPGEATPRPRGSAIDPANKNLVAATKKKRIDETARPNLDYVWVMCVNALKNLVRGRSHDVSA</sequence>
<evidence type="ECO:0000313" key="1">
    <source>
        <dbReference type="EMBL" id="KAJ8684973.1"/>
    </source>
</evidence>
<dbReference type="EMBL" id="CM056741">
    <property type="protein sequence ID" value="KAJ8684973.1"/>
    <property type="molecule type" value="Genomic_DNA"/>
</dbReference>
<keyword evidence="2" id="KW-1185">Reference proteome</keyword>